<evidence type="ECO:0000256" key="11">
    <source>
        <dbReference type="ARBA" id="ARBA00022989"/>
    </source>
</evidence>
<feature type="domain" description="Histidine kinase" evidence="15">
    <location>
        <begin position="169"/>
        <end position="386"/>
    </location>
</feature>
<dbReference type="FunFam" id="1.10.287.130:FF:000008">
    <property type="entry name" value="Two-component sensor histidine kinase"/>
    <property type="match status" value="1"/>
</dbReference>
<reference evidence="16" key="2">
    <citation type="submission" date="2021-04" db="EMBL/GenBank/DDBJ databases">
        <authorList>
            <person name="Gilroy R."/>
        </authorList>
    </citation>
    <scope>NUCLEOTIDE SEQUENCE</scope>
    <source>
        <strain evidence="16">F6-6636</strain>
    </source>
</reference>
<keyword evidence="4" id="KW-1003">Cell membrane</keyword>
<feature type="transmembrane region" description="Helical" evidence="14">
    <location>
        <begin position="79"/>
        <end position="99"/>
    </location>
</feature>
<dbReference type="SUPFAM" id="SSF47384">
    <property type="entry name" value="Homodimeric domain of signal transducing histidine kinase"/>
    <property type="match status" value="1"/>
</dbReference>
<dbReference type="PROSITE" id="PS50109">
    <property type="entry name" value="HIS_KIN"/>
    <property type="match status" value="1"/>
</dbReference>
<dbReference type="InterPro" id="IPR003661">
    <property type="entry name" value="HisK_dim/P_dom"/>
</dbReference>
<dbReference type="InterPro" id="IPR050398">
    <property type="entry name" value="HssS/ArlS-like"/>
</dbReference>
<reference evidence="16" key="1">
    <citation type="journal article" date="2021" name="PeerJ">
        <title>Extensive microbial diversity within the chicken gut microbiome revealed by metagenomics and culture.</title>
        <authorList>
            <person name="Gilroy R."/>
            <person name="Ravi A."/>
            <person name="Getino M."/>
            <person name="Pursley I."/>
            <person name="Horton D.L."/>
            <person name="Alikhan N.F."/>
            <person name="Baker D."/>
            <person name="Gharbi K."/>
            <person name="Hall N."/>
            <person name="Watson M."/>
            <person name="Adriaenssens E.M."/>
            <person name="Foster-Nyarko E."/>
            <person name="Jarju S."/>
            <person name="Secka A."/>
            <person name="Antonio M."/>
            <person name="Oren A."/>
            <person name="Chaudhuri R.R."/>
            <person name="La Ragione R."/>
            <person name="Hildebrand F."/>
            <person name="Pallen M.J."/>
        </authorList>
    </citation>
    <scope>NUCLEOTIDE SEQUENCE</scope>
    <source>
        <strain evidence="16">F6-6636</strain>
    </source>
</reference>
<keyword evidence="10" id="KW-0067">ATP-binding</keyword>
<gene>
    <name evidence="16" type="ORF">H9901_02200</name>
</gene>
<evidence type="ECO:0000256" key="1">
    <source>
        <dbReference type="ARBA" id="ARBA00000085"/>
    </source>
</evidence>
<dbReference type="InterPro" id="IPR004358">
    <property type="entry name" value="Sig_transdc_His_kin-like_C"/>
</dbReference>
<evidence type="ECO:0000256" key="3">
    <source>
        <dbReference type="ARBA" id="ARBA00012438"/>
    </source>
</evidence>
<dbReference type="EC" id="2.7.13.3" evidence="3"/>
<dbReference type="GO" id="GO:0000155">
    <property type="term" value="F:phosphorelay sensor kinase activity"/>
    <property type="evidence" value="ECO:0007669"/>
    <property type="project" value="InterPro"/>
</dbReference>
<dbReference type="AlphaFoldDB" id="A0A948TIY0"/>
<keyword evidence="12" id="KW-0902">Two-component regulatory system</keyword>
<keyword evidence="8" id="KW-0547">Nucleotide-binding</keyword>
<evidence type="ECO:0000256" key="5">
    <source>
        <dbReference type="ARBA" id="ARBA00022553"/>
    </source>
</evidence>
<dbReference type="CDD" id="cd00075">
    <property type="entry name" value="HATPase"/>
    <property type="match status" value="1"/>
</dbReference>
<dbReference type="SMART" id="SM00387">
    <property type="entry name" value="HATPase_c"/>
    <property type="match status" value="1"/>
</dbReference>
<dbReference type="InterPro" id="IPR036097">
    <property type="entry name" value="HisK_dim/P_sf"/>
</dbReference>
<keyword evidence="13 14" id="KW-0472">Membrane</keyword>
<name>A0A948TIY0_9LACO</name>
<evidence type="ECO:0000256" key="6">
    <source>
        <dbReference type="ARBA" id="ARBA00022679"/>
    </source>
</evidence>
<dbReference type="GO" id="GO:0005886">
    <property type="term" value="C:plasma membrane"/>
    <property type="evidence" value="ECO:0007669"/>
    <property type="project" value="UniProtKB-SubCell"/>
</dbReference>
<dbReference type="Proteomes" id="UP000777303">
    <property type="component" value="Unassembled WGS sequence"/>
</dbReference>
<evidence type="ECO:0000256" key="13">
    <source>
        <dbReference type="ARBA" id="ARBA00023136"/>
    </source>
</evidence>
<dbReference type="FunFam" id="3.30.565.10:FF:000013">
    <property type="entry name" value="Two-component sensor histidine kinase"/>
    <property type="match status" value="1"/>
</dbReference>
<dbReference type="EMBL" id="JAHLFS010000031">
    <property type="protein sequence ID" value="MBU3851488.1"/>
    <property type="molecule type" value="Genomic_DNA"/>
</dbReference>
<dbReference type="InterPro" id="IPR003594">
    <property type="entry name" value="HATPase_dom"/>
</dbReference>
<dbReference type="Gene3D" id="1.10.287.130">
    <property type="match status" value="1"/>
</dbReference>
<dbReference type="InterPro" id="IPR005467">
    <property type="entry name" value="His_kinase_dom"/>
</dbReference>
<dbReference type="Pfam" id="PF02518">
    <property type="entry name" value="HATPase_c"/>
    <property type="match status" value="1"/>
</dbReference>
<evidence type="ECO:0000313" key="17">
    <source>
        <dbReference type="Proteomes" id="UP000777303"/>
    </source>
</evidence>
<evidence type="ECO:0000259" key="15">
    <source>
        <dbReference type="PROSITE" id="PS50109"/>
    </source>
</evidence>
<sequence length="396" mass="45193">MKCNDQEKQTAPKLKITAAEKSELLIEGIVTLIILLLLNLAIVVLLNDIIHNNPQLVTGIWIIKQGITFGPYNYHLWSWQNVFILIMLFFDGIIIYWRLIRRYHLIQQKHVIAELNYIASGHLNYRIQFKVNPNLAHMIASINALVDSTSQSMHQERMIERSKNELITNVSHDLRTPLTSIIGYLGLIENHQYQNEADILKYTHVAYAKAQQMKLLVDDLFEYTKMQQQNVPLQKNKFNMASMLEQLAANFEIDAQKKGITIEVNCDPNPLMMEADTQKLSRVFNNLITNALKYGKGAHHIYLTAQKQADEIVIKVANDGEAIPPQALHQLFDRFYRVENSRSKETGGTGLGLAIAKSIIVRHGGCIDVESNDKLTTFIIHLPLIFGDKLKIQGRE</sequence>
<dbReference type="PANTHER" id="PTHR45528:SF1">
    <property type="entry name" value="SENSOR HISTIDINE KINASE CPXA"/>
    <property type="match status" value="1"/>
</dbReference>
<dbReference type="Pfam" id="PF00512">
    <property type="entry name" value="HisKA"/>
    <property type="match status" value="1"/>
</dbReference>
<keyword evidence="6" id="KW-0808">Transferase</keyword>
<keyword evidence="5" id="KW-0597">Phosphoprotein</keyword>
<evidence type="ECO:0000256" key="14">
    <source>
        <dbReference type="SAM" id="Phobius"/>
    </source>
</evidence>
<evidence type="ECO:0000256" key="2">
    <source>
        <dbReference type="ARBA" id="ARBA00004651"/>
    </source>
</evidence>
<evidence type="ECO:0000256" key="10">
    <source>
        <dbReference type="ARBA" id="ARBA00022840"/>
    </source>
</evidence>
<evidence type="ECO:0000256" key="8">
    <source>
        <dbReference type="ARBA" id="ARBA00022741"/>
    </source>
</evidence>
<proteinExistence type="predicted"/>
<evidence type="ECO:0000256" key="7">
    <source>
        <dbReference type="ARBA" id="ARBA00022692"/>
    </source>
</evidence>
<evidence type="ECO:0000256" key="12">
    <source>
        <dbReference type="ARBA" id="ARBA00023012"/>
    </source>
</evidence>
<dbReference type="GO" id="GO:0005524">
    <property type="term" value="F:ATP binding"/>
    <property type="evidence" value="ECO:0007669"/>
    <property type="project" value="UniProtKB-KW"/>
</dbReference>
<accession>A0A948TIY0</accession>
<dbReference type="CDD" id="cd00082">
    <property type="entry name" value="HisKA"/>
    <property type="match status" value="1"/>
</dbReference>
<evidence type="ECO:0000313" key="16">
    <source>
        <dbReference type="EMBL" id="MBU3851488.1"/>
    </source>
</evidence>
<dbReference type="InterPro" id="IPR036890">
    <property type="entry name" value="HATPase_C_sf"/>
</dbReference>
<keyword evidence="9 16" id="KW-0418">Kinase</keyword>
<dbReference type="SMART" id="SM00388">
    <property type="entry name" value="HisKA"/>
    <property type="match status" value="1"/>
</dbReference>
<evidence type="ECO:0000256" key="4">
    <source>
        <dbReference type="ARBA" id="ARBA00022475"/>
    </source>
</evidence>
<dbReference type="Gene3D" id="3.30.565.10">
    <property type="entry name" value="Histidine kinase-like ATPase, C-terminal domain"/>
    <property type="match status" value="1"/>
</dbReference>
<dbReference type="SUPFAM" id="SSF55874">
    <property type="entry name" value="ATPase domain of HSP90 chaperone/DNA topoisomerase II/histidine kinase"/>
    <property type="match status" value="1"/>
</dbReference>
<comment type="subcellular location">
    <subcellularLocation>
        <location evidence="2">Cell membrane</location>
        <topology evidence="2">Multi-pass membrane protein</topology>
    </subcellularLocation>
</comment>
<organism evidence="16 17">
    <name type="scientific">Candidatus Paralactobacillus gallistercoris</name>
    <dbReference type="NCBI Taxonomy" id="2838724"/>
    <lineage>
        <taxon>Bacteria</taxon>
        <taxon>Bacillati</taxon>
        <taxon>Bacillota</taxon>
        <taxon>Bacilli</taxon>
        <taxon>Lactobacillales</taxon>
        <taxon>Lactobacillaceae</taxon>
        <taxon>Lactobacillus</taxon>
    </lineage>
</organism>
<dbReference type="PANTHER" id="PTHR45528">
    <property type="entry name" value="SENSOR HISTIDINE KINASE CPXA"/>
    <property type="match status" value="1"/>
</dbReference>
<comment type="catalytic activity">
    <reaction evidence="1">
        <text>ATP + protein L-histidine = ADP + protein N-phospho-L-histidine.</text>
        <dbReference type="EC" id="2.7.13.3"/>
    </reaction>
</comment>
<keyword evidence="11 14" id="KW-1133">Transmembrane helix</keyword>
<feature type="transmembrane region" description="Helical" evidence="14">
    <location>
        <begin position="24"/>
        <end position="46"/>
    </location>
</feature>
<comment type="caution">
    <text evidence="16">The sequence shown here is derived from an EMBL/GenBank/DDBJ whole genome shotgun (WGS) entry which is preliminary data.</text>
</comment>
<keyword evidence="7 14" id="KW-0812">Transmembrane</keyword>
<dbReference type="PRINTS" id="PR00344">
    <property type="entry name" value="BCTRLSENSOR"/>
</dbReference>
<protein>
    <recommendedName>
        <fullName evidence="3">histidine kinase</fullName>
        <ecNumber evidence="3">2.7.13.3</ecNumber>
    </recommendedName>
</protein>
<evidence type="ECO:0000256" key="9">
    <source>
        <dbReference type="ARBA" id="ARBA00022777"/>
    </source>
</evidence>